<comment type="caution">
    <text evidence="2">The sequence shown here is derived from an EMBL/GenBank/DDBJ whole genome shotgun (WGS) entry which is preliminary data.</text>
</comment>
<dbReference type="EMBL" id="JAVRRL010000038">
    <property type="protein sequence ID" value="KAK5111578.1"/>
    <property type="molecule type" value="Genomic_DNA"/>
</dbReference>
<reference evidence="2" key="1">
    <citation type="submission" date="2023-08" db="EMBL/GenBank/DDBJ databases">
        <title>Black Yeasts Isolated from many extreme environments.</title>
        <authorList>
            <person name="Coleine C."/>
            <person name="Stajich J.E."/>
            <person name="Selbmann L."/>
        </authorList>
    </citation>
    <scope>NUCLEOTIDE SEQUENCE</scope>
    <source>
        <strain evidence="2">CCFEE 5401</strain>
    </source>
</reference>
<keyword evidence="1" id="KW-0732">Signal</keyword>
<evidence type="ECO:0000313" key="3">
    <source>
        <dbReference type="Proteomes" id="UP001310890"/>
    </source>
</evidence>
<evidence type="ECO:0000256" key="1">
    <source>
        <dbReference type="SAM" id="SignalP"/>
    </source>
</evidence>
<dbReference type="Proteomes" id="UP001310890">
    <property type="component" value="Unassembled WGS sequence"/>
</dbReference>
<name>A0AAN7TE52_9PEZI</name>
<protein>
    <recommendedName>
        <fullName evidence="4">Clock-controlled pheromone ccg-4</fullName>
    </recommendedName>
</protein>
<gene>
    <name evidence="2" type="ORF">LTR62_004874</name>
</gene>
<accession>A0AAN7TE52</accession>
<proteinExistence type="predicted"/>
<evidence type="ECO:0000313" key="2">
    <source>
        <dbReference type="EMBL" id="KAK5111578.1"/>
    </source>
</evidence>
<evidence type="ECO:0008006" key="4">
    <source>
        <dbReference type="Google" id="ProtNLM"/>
    </source>
</evidence>
<feature type="signal peptide" evidence="1">
    <location>
        <begin position="1"/>
        <end position="20"/>
    </location>
</feature>
<organism evidence="2 3">
    <name type="scientific">Meristemomyces frigidus</name>
    <dbReference type="NCBI Taxonomy" id="1508187"/>
    <lineage>
        <taxon>Eukaryota</taxon>
        <taxon>Fungi</taxon>
        <taxon>Dikarya</taxon>
        <taxon>Ascomycota</taxon>
        <taxon>Pezizomycotina</taxon>
        <taxon>Dothideomycetes</taxon>
        <taxon>Dothideomycetidae</taxon>
        <taxon>Mycosphaerellales</taxon>
        <taxon>Teratosphaeriaceae</taxon>
        <taxon>Meristemomyces</taxon>
    </lineage>
</organism>
<sequence length="349" mass="36288">MKFTSAVITVLAVASSQAAAVQDHSHIAKLSGVGHCGTVGEKCHEGRSAAAAVADALTEHYTKPATTGFSAFCSAEGTKGCNEKWASVEKIGAAAERVHGEISRREAEAEAEARRGGWINFCGVPGSACSGKREAEANPDARRGGWINFCGVPGSACSGKREAAPHRGGWINFCGVPGSACSGKRSADANPAPHRGGWINFCGVPGSACSGKRDVEDVQNSIRAIDPLIEKEECHQEGQPCNLILKAHKAFNEVKARNAEARRGGWINFCGVPGSACSGKRDAQLLDLEREGGSQLAHAHLVAFGANTEKTQAAAKECNGPNGACTHAARAVDELESAINEGVDSVYAL</sequence>
<dbReference type="AlphaFoldDB" id="A0AAN7TE52"/>
<feature type="chain" id="PRO_5042925426" description="Clock-controlled pheromone ccg-4" evidence="1">
    <location>
        <begin position="21"/>
        <end position="349"/>
    </location>
</feature>